<keyword evidence="6" id="KW-1185">Reference proteome</keyword>
<evidence type="ECO:0000313" key="5">
    <source>
        <dbReference type="EMBL" id="GIO34283.1"/>
    </source>
</evidence>
<keyword evidence="3" id="KW-0804">Transcription</keyword>
<dbReference type="Gene3D" id="3.40.50.1360">
    <property type="match status" value="1"/>
</dbReference>
<dbReference type="GO" id="GO:0003677">
    <property type="term" value="F:DNA binding"/>
    <property type="evidence" value="ECO:0007669"/>
    <property type="project" value="UniProtKB-KW"/>
</dbReference>
<evidence type="ECO:0000313" key="6">
    <source>
        <dbReference type="Proteomes" id="UP000679779"/>
    </source>
</evidence>
<feature type="domain" description="HTH deoR-type" evidence="4">
    <location>
        <begin position="5"/>
        <end position="60"/>
    </location>
</feature>
<dbReference type="PANTHER" id="PTHR30363:SF44">
    <property type="entry name" value="AGA OPERON TRANSCRIPTIONAL REPRESSOR-RELATED"/>
    <property type="match status" value="1"/>
</dbReference>
<dbReference type="InterPro" id="IPR036390">
    <property type="entry name" value="WH_DNA-bd_sf"/>
</dbReference>
<protein>
    <submittedName>
        <fullName evidence="5">DeoR family transcriptional regulator</fullName>
    </submittedName>
</protein>
<evidence type="ECO:0000256" key="2">
    <source>
        <dbReference type="ARBA" id="ARBA00023125"/>
    </source>
</evidence>
<dbReference type="SMART" id="SM00420">
    <property type="entry name" value="HTH_DEOR"/>
    <property type="match status" value="1"/>
</dbReference>
<keyword evidence="1" id="KW-0805">Transcription regulation</keyword>
<proteinExistence type="predicted"/>
<dbReference type="Proteomes" id="UP000679779">
    <property type="component" value="Unassembled WGS sequence"/>
</dbReference>
<dbReference type="InterPro" id="IPR037171">
    <property type="entry name" value="NagB/RpiA_transferase-like"/>
</dbReference>
<dbReference type="AlphaFoldDB" id="A0A919XMS7"/>
<keyword evidence="2" id="KW-0238">DNA-binding</keyword>
<sequence>MSLTYEERRETILAELGTKGKVQVHALAGMFNVSTETIRRDLDRLEKEGRLRKVYGGAVQTRSERIEPTFMKRSQMHSSEKRAIGKLAASLVREGETVLLDNGTTTIEIMRELKDRGDVTVITSSVPILACALDGFQGKVIFAGGEVHMGIQAATGAIAHQLLDQFKVNKAFISAGGISLADGITEYNLEEALLSRKMMQRTEEAILVADHSKFGVTTFAQIAPIEHISMIVTDPGCSQEWIDALNKLDVEVLISGQNGSSQKEMI</sequence>
<dbReference type="Pfam" id="PF08220">
    <property type="entry name" value="HTH_DeoR"/>
    <property type="match status" value="1"/>
</dbReference>
<evidence type="ECO:0000256" key="1">
    <source>
        <dbReference type="ARBA" id="ARBA00023015"/>
    </source>
</evidence>
<comment type="caution">
    <text evidence="5">The sequence shown here is derived from an EMBL/GenBank/DDBJ whole genome shotgun (WGS) entry which is preliminary data.</text>
</comment>
<dbReference type="PRINTS" id="PR00037">
    <property type="entry name" value="HTHLACR"/>
</dbReference>
<dbReference type="PROSITE" id="PS51000">
    <property type="entry name" value="HTH_DEOR_2"/>
    <property type="match status" value="1"/>
</dbReference>
<dbReference type="InterPro" id="IPR050313">
    <property type="entry name" value="Carb_Metab_HTH_regulators"/>
</dbReference>
<dbReference type="SUPFAM" id="SSF100950">
    <property type="entry name" value="NagB/RpiA/CoA transferase-like"/>
    <property type="match status" value="1"/>
</dbReference>
<dbReference type="RefSeq" id="WP_160044562.1">
    <property type="nucleotide sequence ID" value="NZ_BORQ01000009.1"/>
</dbReference>
<accession>A0A919XMS7</accession>
<dbReference type="InterPro" id="IPR014036">
    <property type="entry name" value="DeoR-like_C"/>
</dbReference>
<dbReference type="SUPFAM" id="SSF46785">
    <property type="entry name" value="Winged helix' DNA-binding domain"/>
    <property type="match status" value="1"/>
</dbReference>
<name>A0A919XMS7_9BACL</name>
<dbReference type="PANTHER" id="PTHR30363">
    <property type="entry name" value="HTH-TYPE TRANSCRIPTIONAL REGULATOR SRLR-RELATED"/>
    <property type="match status" value="1"/>
</dbReference>
<dbReference type="Pfam" id="PF00455">
    <property type="entry name" value="DeoRC"/>
    <property type="match status" value="1"/>
</dbReference>
<evidence type="ECO:0000256" key="3">
    <source>
        <dbReference type="ARBA" id="ARBA00023163"/>
    </source>
</evidence>
<evidence type="ECO:0000259" key="4">
    <source>
        <dbReference type="PROSITE" id="PS51000"/>
    </source>
</evidence>
<dbReference type="EMBL" id="BORQ01000009">
    <property type="protein sequence ID" value="GIO34283.1"/>
    <property type="molecule type" value="Genomic_DNA"/>
</dbReference>
<dbReference type="InterPro" id="IPR001034">
    <property type="entry name" value="DeoR_HTH"/>
</dbReference>
<gene>
    <name evidence="5" type="ORF">J2TS6_54240</name>
</gene>
<dbReference type="InterPro" id="IPR018356">
    <property type="entry name" value="Tscrpt_reg_HTH_DeoR_CS"/>
</dbReference>
<dbReference type="PROSITE" id="PS00894">
    <property type="entry name" value="HTH_DEOR_1"/>
    <property type="match status" value="1"/>
</dbReference>
<dbReference type="GO" id="GO:0003700">
    <property type="term" value="F:DNA-binding transcription factor activity"/>
    <property type="evidence" value="ECO:0007669"/>
    <property type="project" value="InterPro"/>
</dbReference>
<reference evidence="5" key="1">
    <citation type="submission" date="2021-03" db="EMBL/GenBank/DDBJ databases">
        <title>Antimicrobial resistance genes in bacteria isolated from Japanese honey, and their potential for conferring macrolide and lincosamide resistance in the American foulbrood pathogen Paenibacillus larvae.</title>
        <authorList>
            <person name="Okamoto M."/>
            <person name="Kumagai M."/>
            <person name="Kanamori H."/>
            <person name="Takamatsu D."/>
        </authorList>
    </citation>
    <scope>NUCLEOTIDE SEQUENCE</scope>
    <source>
        <strain evidence="5">J2TS6</strain>
    </source>
</reference>
<dbReference type="InterPro" id="IPR036388">
    <property type="entry name" value="WH-like_DNA-bd_sf"/>
</dbReference>
<organism evidence="5 6">
    <name type="scientific">Paenibacillus albilobatus</name>
    <dbReference type="NCBI Taxonomy" id="2716884"/>
    <lineage>
        <taxon>Bacteria</taxon>
        <taxon>Bacillati</taxon>
        <taxon>Bacillota</taxon>
        <taxon>Bacilli</taxon>
        <taxon>Bacillales</taxon>
        <taxon>Paenibacillaceae</taxon>
        <taxon>Paenibacillus</taxon>
    </lineage>
</organism>
<dbReference type="Gene3D" id="1.10.10.10">
    <property type="entry name" value="Winged helix-like DNA-binding domain superfamily/Winged helix DNA-binding domain"/>
    <property type="match status" value="1"/>
</dbReference>
<dbReference type="SMART" id="SM01134">
    <property type="entry name" value="DeoRC"/>
    <property type="match status" value="1"/>
</dbReference>